<gene>
    <name evidence="2" type="ordered locus">Ppha_0644</name>
</gene>
<organism evidence="2 3">
    <name type="scientific">Pelodictyon phaeoclathratiforme (strain DSM 5477 / BU-1)</name>
    <dbReference type="NCBI Taxonomy" id="324925"/>
    <lineage>
        <taxon>Bacteria</taxon>
        <taxon>Pseudomonadati</taxon>
        <taxon>Chlorobiota</taxon>
        <taxon>Chlorobiia</taxon>
        <taxon>Chlorobiales</taxon>
        <taxon>Chlorobiaceae</taxon>
        <taxon>Chlorobium/Pelodictyon group</taxon>
        <taxon>Pelodictyon</taxon>
    </lineage>
</organism>
<keyword evidence="2" id="KW-0378">Hydrolase</keyword>
<dbReference type="KEGG" id="pph:Ppha_0644"/>
<dbReference type="GO" id="GO:0016787">
    <property type="term" value="F:hydrolase activity"/>
    <property type="evidence" value="ECO:0007669"/>
    <property type="project" value="UniProtKB-KW"/>
</dbReference>
<dbReference type="EMBL" id="CP001110">
    <property type="protein sequence ID" value="ACF42943.1"/>
    <property type="molecule type" value="Genomic_DNA"/>
</dbReference>
<dbReference type="PANTHER" id="PTHR14119">
    <property type="entry name" value="HYDROLASE"/>
    <property type="match status" value="1"/>
</dbReference>
<dbReference type="Gene3D" id="3.40.50.850">
    <property type="entry name" value="Isochorismatase-like"/>
    <property type="match status" value="1"/>
</dbReference>
<dbReference type="OrthoDB" id="9789777at2"/>
<protein>
    <submittedName>
        <fullName evidence="2">Isochorismatase hydrolase</fullName>
    </submittedName>
</protein>
<keyword evidence="3" id="KW-1185">Reference proteome</keyword>
<dbReference type="PANTHER" id="PTHR14119:SF3">
    <property type="entry name" value="ISOCHORISMATASE DOMAIN-CONTAINING PROTEIN 2"/>
    <property type="match status" value="1"/>
</dbReference>
<evidence type="ECO:0000313" key="3">
    <source>
        <dbReference type="Proteomes" id="UP000002724"/>
    </source>
</evidence>
<dbReference type="AlphaFoldDB" id="B4SDV2"/>
<accession>B4SDV2</accession>
<dbReference type="InterPro" id="IPR000868">
    <property type="entry name" value="Isochorismatase-like_dom"/>
</dbReference>
<evidence type="ECO:0000259" key="1">
    <source>
        <dbReference type="Pfam" id="PF00857"/>
    </source>
</evidence>
<dbReference type="CDD" id="cd01012">
    <property type="entry name" value="YcaC_related"/>
    <property type="match status" value="1"/>
</dbReference>
<dbReference type="InterPro" id="IPR050993">
    <property type="entry name" value="Isochorismatase_domain"/>
</dbReference>
<dbReference type="eggNOG" id="COG1335">
    <property type="taxonomic scope" value="Bacteria"/>
</dbReference>
<sequence length="180" mass="19755">MLSSRETLLLVIDVQGRLAQSVVQPAALETNISKLVRACLILDVPVLVTEQYPKGLGSTVDTLKELLPGMVPVEKLSFSCCGTPEFMKQLRSFNRNDILVVGMEAHVCVYQTAVDLVEFGYNVHLVTDAVSSRTEANRLLGIRCIEKAGASLTSTEMAVFELLRVAEGERFKAISKIIKE</sequence>
<reference evidence="2 3" key="1">
    <citation type="submission" date="2008-06" db="EMBL/GenBank/DDBJ databases">
        <title>Complete sequence of Pelodictyon phaeoclathratiforme BU-1.</title>
        <authorList>
            <consortium name="US DOE Joint Genome Institute"/>
            <person name="Lucas S."/>
            <person name="Copeland A."/>
            <person name="Lapidus A."/>
            <person name="Glavina del Rio T."/>
            <person name="Dalin E."/>
            <person name="Tice H."/>
            <person name="Bruce D."/>
            <person name="Goodwin L."/>
            <person name="Pitluck S."/>
            <person name="Schmutz J."/>
            <person name="Larimer F."/>
            <person name="Land M."/>
            <person name="Hauser L."/>
            <person name="Kyrpides N."/>
            <person name="Mikhailova N."/>
            <person name="Liu Z."/>
            <person name="Li T."/>
            <person name="Zhao F."/>
            <person name="Overmann J."/>
            <person name="Bryant D.A."/>
            <person name="Richardson P."/>
        </authorList>
    </citation>
    <scope>NUCLEOTIDE SEQUENCE [LARGE SCALE GENOMIC DNA]</scope>
    <source>
        <strain evidence="3">DSM 5477 / BU-1</strain>
    </source>
</reference>
<dbReference type="Proteomes" id="UP000002724">
    <property type="component" value="Chromosome"/>
</dbReference>
<name>B4SDV2_PELPB</name>
<dbReference type="InterPro" id="IPR036380">
    <property type="entry name" value="Isochorismatase-like_sf"/>
</dbReference>
<evidence type="ECO:0000313" key="2">
    <source>
        <dbReference type="EMBL" id="ACF42943.1"/>
    </source>
</evidence>
<dbReference type="HOGENOM" id="CLU_066901_0_1_10"/>
<feature type="domain" description="Isochorismatase-like" evidence="1">
    <location>
        <begin position="7"/>
        <end position="156"/>
    </location>
</feature>
<dbReference type="STRING" id="324925.Ppha_0644"/>
<proteinExistence type="predicted"/>
<dbReference type="Pfam" id="PF00857">
    <property type="entry name" value="Isochorismatase"/>
    <property type="match status" value="1"/>
</dbReference>
<dbReference type="RefSeq" id="WP_012507438.1">
    <property type="nucleotide sequence ID" value="NC_011060.1"/>
</dbReference>
<dbReference type="SUPFAM" id="SSF52499">
    <property type="entry name" value="Isochorismatase-like hydrolases"/>
    <property type="match status" value="1"/>
</dbReference>